<accession>A0A506PKK4</accession>
<organism evidence="1 2">
    <name type="scientific">Paucihalobacter ruber</name>
    <dbReference type="NCBI Taxonomy" id="2567861"/>
    <lineage>
        <taxon>Bacteria</taxon>
        <taxon>Pseudomonadati</taxon>
        <taxon>Bacteroidota</taxon>
        <taxon>Flavobacteriia</taxon>
        <taxon>Flavobacteriales</taxon>
        <taxon>Flavobacteriaceae</taxon>
        <taxon>Paucihalobacter</taxon>
    </lineage>
</organism>
<sequence>MTYQFPKHLSDLPIYNKAIEIFILSRSISSYLNQDLCGLHPDGSEDPNIYFSGDIVQQSESLAPEILKAEQARFSDHKYRHIHTLNSLTRKLYNNCKRLENSNSDGRDFLKLLRKEIGHFKQLQRTWMLSL</sequence>
<comment type="caution">
    <text evidence="1">The sequence shown here is derived from an EMBL/GenBank/DDBJ whole genome shotgun (WGS) entry which is preliminary data.</text>
</comment>
<dbReference type="Proteomes" id="UP000317332">
    <property type="component" value="Unassembled WGS sequence"/>
</dbReference>
<dbReference type="AlphaFoldDB" id="A0A506PKK4"/>
<gene>
    <name evidence="1" type="ORF">FJ651_07720</name>
</gene>
<evidence type="ECO:0000313" key="2">
    <source>
        <dbReference type="Proteomes" id="UP000317332"/>
    </source>
</evidence>
<proteinExistence type="predicted"/>
<dbReference type="EMBL" id="VHIQ01000003">
    <property type="protein sequence ID" value="TPV34038.1"/>
    <property type="molecule type" value="Genomic_DNA"/>
</dbReference>
<keyword evidence="2" id="KW-1185">Reference proteome</keyword>
<name>A0A506PKK4_9FLAO</name>
<evidence type="ECO:0000313" key="1">
    <source>
        <dbReference type="EMBL" id="TPV34038.1"/>
    </source>
</evidence>
<protein>
    <submittedName>
        <fullName evidence="1">Uncharacterized protein</fullName>
    </submittedName>
</protein>
<dbReference type="OrthoDB" id="1441544at2"/>
<reference evidence="1 2" key="1">
    <citation type="submission" date="2019-06" db="EMBL/GenBank/DDBJ databases">
        <title>Flavobacteriaceae Paucihalobacterium erythroidium CWB-1, complete genome.</title>
        <authorList>
            <person name="Wu S."/>
        </authorList>
    </citation>
    <scope>NUCLEOTIDE SEQUENCE [LARGE SCALE GENOMIC DNA]</scope>
    <source>
        <strain evidence="1 2">CWB-1</strain>
    </source>
</reference>